<evidence type="ECO:0000256" key="2">
    <source>
        <dbReference type="SAM" id="Phobius"/>
    </source>
</evidence>
<dbReference type="RefSeq" id="WP_097230953.1">
    <property type="nucleotide sequence ID" value="NZ_OCNE01000006.1"/>
</dbReference>
<reference evidence="3 4" key="1">
    <citation type="submission" date="2017-09" db="EMBL/GenBank/DDBJ databases">
        <authorList>
            <person name="Ehlers B."/>
            <person name="Leendertz F.H."/>
        </authorList>
    </citation>
    <scope>NUCLEOTIDE SEQUENCE [LARGE SCALE GENOMIC DNA]</scope>
    <source>
        <strain evidence="3 4">CGMCC 4.7095</strain>
    </source>
</reference>
<dbReference type="Proteomes" id="UP000219072">
    <property type="component" value="Unassembled WGS sequence"/>
</dbReference>
<name>A0A286DUX3_9ACTN</name>
<protein>
    <submittedName>
        <fullName evidence="3">Uncharacterized protein</fullName>
    </submittedName>
</protein>
<feature type="transmembrane region" description="Helical" evidence="2">
    <location>
        <begin position="21"/>
        <end position="44"/>
    </location>
</feature>
<accession>A0A286DUX3</accession>
<keyword evidence="4" id="KW-1185">Reference proteome</keyword>
<gene>
    <name evidence="3" type="ORF">SAMN06297387_10647</name>
</gene>
<keyword evidence="2" id="KW-0812">Transmembrane</keyword>
<organism evidence="3 4">
    <name type="scientific">Streptomyces zhaozhouensis</name>
    <dbReference type="NCBI Taxonomy" id="1300267"/>
    <lineage>
        <taxon>Bacteria</taxon>
        <taxon>Bacillati</taxon>
        <taxon>Actinomycetota</taxon>
        <taxon>Actinomycetes</taxon>
        <taxon>Kitasatosporales</taxon>
        <taxon>Streptomycetaceae</taxon>
        <taxon>Streptomyces</taxon>
    </lineage>
</organism>
<keyword evidence="2" id="KW-0472">Membrane</keyword>
<evidence type="ECO:0000313" key="3">
    <source>
        <dbReference type="EMBL" id="SOD62471.1"/>
    </source>
</evidence>
<keyword evidence="2" id="KW-1133">Transmembrane helix</keyword>
<feature type="compositionally biased region" description="Low complexity" evidence="1">
    <location>
        <begin position="412"/>
        <end position="425"/>
    </location>
</feature>
<proteinExistence type="predicted"/>
<dbReference type="AlphaFoldDB" id="A0A286DUX3"/>
<evidence type="ECO:0000256" key="1">
    <source>
        <dbReference type="SAM" id="MobiDB-lite"/>
    </source>
</evidence>
<sequence>MVQREARNPTYSARDHALAVLRVRNTALALALTPAAVAVVLAVVGAPSAFLWTAAAFAAAVLVLAGALAARVATAPQAPTPSVPLPEPAAPALHRLIVELAAQLDVPRPGAIALTPDCDSWLEEPVGPALRAAPTAPTLVIGSPFLWWLRVGELRALLAPVVAGTGPAAHPDIASARRCLRAWDAAAGRAEGLRPAAAPLAVAAGWLARRLLAAAAGHSAGMERGVAAASAARARDVDQGLRTLAQEQVGLAYAGWDRLLTRVALPAWRTGRWPSGLDAGVAAALTELSSRDRLAQGFAARLGQRPACDLLERPGDVDREVSLLAARIFHGLPVDGGDGWAPVEWPAYPDEVVDRVWRDRAFRLFRALDATETPTLARALHGLAEAAAAEGGTDALAARLSADAARAEAARAPRPWPAGDARQGPLPLPPQPPRGRRESLVDHVAAAVCCAAADTAGASPGLDWLDGPVLRTAGGAVPDLTTTVHTLVEDGDATPLRDWLVAAGVRADKPVRLV</sequence>
<feature type="transmembrane region" description="Helical" evidence="2">
    <location>
        <begin position="50"/>
        <end position="70"/>
    </location>
</feature>
<dbReference type="OrthoDB" id="4333693at2"/>
<evidence type="ECO:0000313" key="4">
    <source>
        <dbReference type="Proteomes" id="UP000219072"/>
    </source>
</evidence>
<feature type="region of interest" description="Disordered" evidence="1">
    <location>
        <begin position="408"/>
        <end position="436"/>
    </location>
</feature>
<dbReference type="EMBL" id="OCNE01000006">
    <property type="protein sequence ID" value="SOD62471.1"/>
    <property type="molecule type" value="Genomic_DNA"/>
</dbReference>